<keyword evidence="19" id="KW-0458">Lysosome</keyword>
<evidence type="ECO:0000256" key="7">
    <source>
        <dbReference type="ARBA" id="ARBA00004556"/>
    </source>
</evidence>
<evidence type="ECO:0000256" key="3">
    <source>
        <dbReference type="ARBA" id="ARBA00004220"/>
    </source>
</evidence>
<dbReference type="GO" id="GO:0005765">
    <property type="term" value="C:lysosomal membrane"/>
    <property type="evidence" value="ECO:0007669"/>
    <property type="project" value="UniProtKB-SubCell"/>
</dbReference>
<evidence type="ECO:0000256" key="13">
    <source>
        <dbReference type="ARBA" id="ARBA00022753"/>
    </source>
</evidence>
<dbReference type="Pfam" id="PF16978">
    <property type="entry name" value="CRIM"/>
    <property type="match status" value="1"/>
</dbReference>
<evidence type="ECO:0000259" key="25">
    <source>
        <dbReference type="Pfam" id="PF16978"/>
    </source>
</evidence>
<gene>
    <name evidence="28" type="ORF">V1264_006046</name>
</gene>
<dbReference type="GO" id="GO:0005546">
    <property type="term" value="F:phosphatidylinositol-4,5-bisphosphate binding"/>
    <property type="evidence" value="ECO:0007669"/>
    <property type="project" value="TreeGrafter"/>
</dbReference>
<proteinExistence type="inferred from homology"/>
<keyword evidence="11" id="KW-1003">Cell membrane</keyword>
<evidence type="ECO:0000256" key="5">
    <source>
        <dbReference type="ARBA" id="ARBA00004406"/>
    </source>
</evidence>
<dbReference type="GO" id="GO:0005886">
    <property type="term" value="C:plasma membrane"/>
    <property type="evidence" value="ECO:0007669"/>
    <property type="project" value="UniProtKB-SubCell"/>
</dbReference>
<dbReference type="GO" id="GO:0030674">
    <property type="term" value="F:protein-macromolecule adaptor activity"/>
    <property type="evidence" value="ECO:0007669"/>
    <property type="project" value="UniProtKB-ARBA"/>
</dbReference>
<evidence type="ECO:0000256" key="22">
    <source>
        <dbReference type="ARBA" id="ARBA00031431"/>
    </source>
</evidence>
<evidence type="ECO:0000256" key="23">
    <source>
        <dbReference type="SAM" id="MobiDB-lite"/>
    </source>
</evidence>
<evidence type="ECO:0000256" key="4">
    <source>
        <dbReference type="ARBA" id="ARBA00004395"/>
    </source>
</evidence>
<dbReference type="Proteomes" id="UP001374579">
    <property type="component" value="Unassembled WGS sequence"/>
</dbReference>
<name>A0AAN9G4H2_9CAEN</name>
<keyword evidence="20" id="KW-0539">Nucleus</keyword>
<evidence type="ECO:0000256" key="6">
    <source>
        <dbReference type="ARBA" id="ARBA00004450"/>
    </source>
</evidence>
<dbReference type="GO" id="GO:0005741">
    <property type="term" value="C:mitochondrial outer membrane"/>
    <property type="evidence" value="ECO:0007669"/>
    <property type="project" value="UniProtKB-SubCell"/>
</dbReference>
<dbReference type="InterPro" id="IPR008828">
    <property type="entry name" value="Sin1/Avo1"/>
</dbReference>
<evidence type="ECO:0000313" key="28">
    <source>
        <dbReference type="EMBL" id="KAK7094489.1"/>
    </source>
</evidence>
<dbReference type="GO" id="GO:0031932">
    <property type="term" value="C:TORC2 complex"/>
    <property type="evidence" value="ECO:0007669"/>
    <property type="project" value="InterPro"/>
</dbReference>
<evidence type="ECO:0000256" key="8">
    <source>
        <dbReference type="ARBA" id="ARBA00004633"/>
    </source>
</evidence>
<evidence type="ECO:0000256" key="1">
    <source>
        <dbReference type="ARBA" id="ARBA00004123"/>
    </source>
</evidence>
<evidence type="ECO:0000256" key="11">
    <source>
        <dbReference type="ARBA" id="ARBA00022475"/>
    </source>
</evidence>
<evidence type="ECO:0000313" key="29">
    <source>
        <dbReference type="Proteomes" id="UP001374579"/>
    </source>
</evidence>
<dbReference type="Pfam" id="PF05422">
    <property type="entry name" value="SIN1"/>
    <property type="match status" value="1"/>
</dbReference>
<dbReference type="GO" id="GO:0005789">
    <property type="term" value="C:endoplasmic reticulum membrane"/>
    <property type="evidence" value="ECO:0007669"/>
    <property type="project" value="UniProtKB-SubCell"/>
</dbReference>
<dbReference type="PANTHER" id="PTHR13335">
    <property type="entry name" value="TARGET OF RAPAMYCIN COMPLEX 2 SUBUNIT MAPKAP1"/>
    <property type="match status" value="1"/>
</dbReference>
<dbReference type="PANTHER" id="PTHR13335:SF1">
    <property type="entry name" value="TARGET OF RAPAMYCIN COMPLEX 2 SUBUNIT MAPKAP1"/>
    <property type="match status" value="1"/>
</dbReference>
<evidence type="ECO:0000256" key="10">
    <source>
        <dbReference type="ARBA" id="ARBA00014183"/>
    </source>
</evidence>
<organism evidence="28 29">
    <name type="scientific">Littorina saxatilis</name>
    <dbReference type="NCBI Taxonomy" id="31220"/>
    <lineage>
        <taxon>Eukaryota</taxon>
        <taxon>Metazoa</taxon>
        <taxon>Spiralia</taxon>
        <taxon>Lophotrochozoa</taxon>
        <taxon>Mollusca</taxon>
        <taxon>Gastropoda</taxon>
        <taxon>Caenogastropoda</taxon>
        <taxon>Littorinimorpha</taxon>
        <taxon>Littorinoidea</taxon>
        <taxon>Littorinidae</taxon>
        <taxon>Littorina</taxon>
    </lineage>
</organism>
<dbReference type="FunFam" id="2.30.29.30:FF:000585">
    <property type="entry name" value="target of rapamycin complex 2 subunit MAPKAP1 isoform X3"/>
    <property type="match status" value="1"/>
</dbReference>
<evidence type="ECO:0000256" key="15">
    <source>
        <dbReference type="ARBA" id="ARBA00022824"/>
    </source>
</evidence>
<dbReference type="GO" id="GO:0048471">
    <property type="term" value="C:perinuclear region of cytoplasm"/>
    <property type="evidence" value="ECO:0007669"/>
    <property type="project" value="UniProtKB-SubCell"/>
</dbReference>
<dbReference type="GO" id="GO:0031902">
    <property type="term" value="C:late endosome membrane"/>
    <property type="evidence" value="ECO:0007669"/>
    <property type="project" value="UniProtKB-SubCell"/>
</dbReference>
<dbReference type="GO" id="GO:0005634">
    <property type="term" value="C:nucleus"/>
    <property type="evidence" value="ECO:0007669"/>
    <property type="project" value="UniProtKB-SubCell"/>
</dbReference>
<dbReference type="Gene3D" id="2.30.29.30">
    <property type="entry name" value="Pleckstrin-homology domain (PH domain)/Phosphotyrosine-binding domain (PTB)"/>
    <property type="match status" value="1"/>
</dbReference>
<reference evidence="28 29" key="1">
    <citation type="submission" date="2024-02" db="EMBL/GenBank/DDBJ databases">
        <title>Chromosome-scale genome assembly of the rough periwinkle Littorina saxatilis.</title>
        <authorList>
            <person name="De Jode A."/>
            <person name="Faria R."/>
            <person name="Formenti G."/>
            <person name="Sims Y."/>
            <person name="Smith T.P."/>
            <person name="Tracey A."/>
            <person name="Wood J.M.D."/>
            <person name="Zagrodzka Z.B."/>
            <person name="Johannesson K."/>
            <person name="Butlin R.K."/>
            <person name="Leder E.H."/>
        </authorList>
    </citation>
    <scope>NUCLEOTIDE SEQUENCE [LARGE SCALE GENOMIC DNA]</scope>
    <source>
        <strain evidence="28">Snail1</strain>
        <tissue evidence="28">Muscle</tissue>
    </source>
</reference>
<feature type="domain" description="SIN1-type PH" evidence="26">
    <location>
        <begin position="400"/>
        <end position="503"/>
    </location>
</feature>
<evidence type="ECO:0000256" key="2">
    <source>
        <dbReference type="ARBA" id="ARBA00004202"/>
    </source>
</evidence>
<evidence type="ECO:0000256" key="14">
    <source>
        <dbReference type="ARBA" id="ARBA00022787"/>
    </source>
</evidence>
<keyword evidence="13" id="KW-0967">Endosome</keyword>
<dbReference type="InterPro" id="IPR057339">
    <property type="entry name" value="RBD_SIN1"/>
</dbReference>
<dbReference type="GO" id="GO:0000139">
    <property type="term" value="C:Golgi membrane"/>
    <property type="evidence" value="ECO:0007669"/>
    <property type="project" value="UniProtKB-SubCell"/>
</dbReference>
<keyword evidence="12" id="KW-0963">Cytoplasm</keyword>
<evidence type="ECO:0000256" key="12">
    <source>
        <dbReference type="ARBA" id="ARBA00022490"/>
    </source>
</evidence>
<feature type="domain" description="CRIM" evidence="25">
    <location>
        <begin position="163"/>
        <end position="291"/>
    </location>
</feature>
<feature type="domain" description="Target of rapamycin complex 2 subunit MAPKAP1-like Ras-binding" evidence="27">
    <location>
        <begin position="306"/>
        <end position="372"/>
    </location>
</feature>
<evidence type="ECO:0000256" key="18">
    <source>
        <dbReference type="ARBA" id="ARBA00023136"/>
    </source>
</evidence>
<keyword evidence="15" id="KW-0256">Endoplasmic reticulum</keyword>
<dbReference type="InterPro" id="IPR011993">
    <property type="entry name" value="PH-like_dom_sf"/>
</dbReference>
<accession>A0AAN9G4H2</accession>
<evidence type="ECO:0000259" key="27">
    <source>
        <dbReference type="Pfam" id="PF25322"/>
    </source>
</evidence>
<evidence type="ECO:0000256" key="16">
    <source>
        <dbReference type="ARBA" id="ARBA00023034"/>
    </source>
</evidence>
<keyword evidence="29" id="KW-1185">Reference proteome</keyword>
<dbReference type="InterPro" id="IPR032679">
    <property type="entry name" value="Sin1_N"/>
</dbReference>
<keyword evidence="16" id="KW-0333">Golgi apparatus</keyword>
<dbReference type="GO" id="GO:0031901">
    <property type="term" value="C:early endosome membrane"/>
    <property type="evidence" value="ECO:0007669"/>
    <property type="project" value="UniProtKB-SubCell"/>
</dbReference>
<evidence type="ECO:0000259" key="26">
    <source>
        <dbReference type="Pfam" id="PF16979"/>
    </source>
</evidence>
<keyword evidence="18" id="KW-0472">Membrane</keyword>
<comment type="similarity">
    <text evidence="9">Belongs to the SIN1 family.</text>
</comment>
<sequence>MAMMDNIDFLIAHIRHSFITSDDTSMCELIMECESSNNNNNNTQRAGYRGSTGAYLKRDMSDSGGSEGVEGMDSGDGDFLSHSHDILPDMDYGAHRRRSNTAQRLDIMRKDKQAKGKVKSIPWKDAPVTLTVEERASLFEKKEVAVITPDGDATEGETPKKVSKLSKLLEDFSKYGENPYMEYAKFDGRSCVTPTKKIDIFLTMAPPKERAYPMTVVVITTAKVQDLIGLICWQYTCEGREPKLQHGVNHYCLHIAEDDGEVDADFPSLDNREPVLKFGFGKLALVECTPTIIPKHSFVVTINVPNRGFNKFQVDSLNMPMRSILEKVINRRKIRTRPGLYYNLEKQSEPGVSIDLDANLAHMDTMEFCMVRENSTRGDREEAPHHNELSHVADSLTSHQYKSFMVMMVHRLRANTEVQLGVSGEKVEIDPVQVRSSIRLIRQKPVTHEADSIADCDLLEKKSNGRGVFRLTYLTEHNYKHHDFEADVGVAMEIVQKLKNILELRLSPARKEFITTQDRKLRKRDSLKYSI</sequence>
<feature type="region of interest" description="Disordered" evidence="23">
    <location>
        <begin position="60"/>
        <end position="80"/>
    </location>
</feature>
<evidence type="ECO:0000256" key="17">
    <source>
        <dbReference type="ARBA" id="ARBA00023128"/>
    </source>
</evidence>
<evidence type="ECO:0000256" key="19">
    <source>
        <dbReference type="ARBA" id="ARBA00023228"/>
    </source>
</evidence>
<comment type="caution">
    <text evidence="28">The sequence shown here is derived from an EMBL/GenBank/DDBJ whole genome shotgun (WGS) entry which is preliminary data.</text>
</comment>
<dbReference type="GO" id="GO:0038203">
    <property type="term" value="P:TORC2 signaling"/>
    <property type="evidence" value="ECO:0007669"/>
    <property type="project" value="TreeGrafter"/>
</dbReference>
<dbReference type="InterPro" id="IPR031313">
    <property type="entry name" value="Sin1_PH_dom"/>
</dbReference>
<dbReference type="InterPro" id="IPR031567">
    <property type="entry name" value="CRIM_dom"/>
</dbReference>
<evidence type="ECO:0000259" key="24">
    <source>
        <dbReference type="Pfam" id="PF05422"/>
    </source>
</evidence>
<comment type="subcellular location">
    <subcellularLocation>
        <location evidence="2">Cell membrane</location>
        <topology evidence="2">Peripheral membrane protein</topology>
    </subcellularLocation>
    <subcellularLocation>
        <location evidence="7">Cytoplasm</location>
        <location evidence="7">Perinuclear region</location>
    </subcellularLocation>
    <subcellularLocation>
        <location evidence="3">Early endosome membrane</location>
        <topology evidence="3">Peripheral membrane protein</topology>
    </subcellularLocation>
    <subcellularLocation>
        <location evidence="5">Endoplasmic reticulum membrane</location>
        <topology evidence="5">Peripheral membrane protein</topology>
    </subcellularLocation>
    <subcellularLocation>
        <location evidence="4">Golgi apparatus membrane</location>
        <topology evidence="4">Peripheral membrane protein</topology>
    </subcellularLocation>
    <subcellularLocation>
        <location evidence="8">Late endosome membrane</location>
        <topology evidence="8">Peripheral membrane protein</topology>
    </subcellularLocation>
    <subcellularLocation>
        <location evidence="21">Lysosome membrane</location>
        <topology evidence="21">Peripheral membrane protein</topology>
    </subcellularLocation>
    <subcellularLocation>
        <location evidence="6">Mitochondrion outer membrane</location>
        <topology evidence="6">Peripheral membrane protein</topology>
    </subcellularLocation>
    <subcellularLocation>
        <location evidence="1">Nucleus</location>
    </subcellularLocation>
</comment>
<dbReference type="EMBL" id="JBAMIC010000018">
    <property type="protein sequence ID" value="KAK7094489.1"/>
    <property type="molecule type" value="Genomic_DNA"/>
</dbReference>
<evidence type="ECO:0000256" key="20">
    <source>
        <dbReference type="ARBA" id="ARBA00023242"/>
    </source>
</evidence>
<dbReference type="Pfam" id="PF25322">
    <property type="entry name" value="RBD_SIN1"/>
    <property type="match status" value="1"/>
</dbReference>
<evidence type="ECO:0000256" key="21">
    <source>
        <dbReference type="ARBA" id="ARBA00023765"/>
    </source>
</evidence>
<dbReference type="Pfam" id="PF16979">
    <property type="entry name" value="SIN1_PH"/>
    <property type="match status" value="1"/>
</dbReference>
<keyword evidence="17" id="KW-0496">Mitochondrion</keyword>
<feature type="domain" description="Sin1 N-terminal" evidence="24">
    <location>
        <begin position="18"/>
        <end position="144"/>
    </location>
</feature>
<dbReference type="AlphaFoldDB" id="A0AAN9G4H2"/>
<protein>
    <recommendedName>
        <fullName evidence="10">Target of rapamycin complex 2 subunit MAPKAP1</fullName>
    </recommendedName>
    <alternativeName>
        <fullName evidence="22">Stress-activated map kinase-interacting protein 1</fullName>
    </alternativeName>
</protein>
<keyword evidence="14" id="KW-1000">Mitochondrion outer membrane</keyword>
<evidence type="ECO:0000256" key="9">
    <source>
        <dbReference type="ARBA" id="ARBA00009407"/>
    </source>
</evidence>